<keyword evidence="1" id="KW-0539">Nucleus</keyword>
<dbReference type="InterPro" id="IPR007219">
    <property type="entry name" value="XnlR_reg_dom"/>
</dbReference>
<name>A0AAN6RG16_9PLEO</name>
<evidence type="ECO:0000313" key="4">
    <source>
        <dbReference type="Proteomes" id="UP001280581"/>
    </source>
</evidence>
<evidence type="ECO:0000259" key="2">
    <source>
        <dbReference type="SMART" id="SM00906"/>
    </source>
</evidence>
<comment type="caution">
    <text evidence="3">The sequence shown here is derived from an EMBL/GenBank/DDBJ whole genome shotgun (WGS) entry which is preliminary data.</text>
</comment>
<feature type="domain" description="Xylanolytic transcriptional activator regulatory" evidence="2">
    <location>
        <begin position="112"/>
        <end position="185"/>
    </location>
</feature>
<keyword evidence="4" id="KW-1185">Reference proteome</keyword>
<dbReference type="SMART" id="SM00906">
    <property type="entry name" value="Fungal_trans"/>
    <property type="match status" value="1"/>
</dbReference>
<evidence type="ECO:0000313" key="3">
    <source>
        <dbReference type="EMBL" id="KAK3207305.1"/>
    </source>
</evidence>
<dbReference type="PANTHER" id="PTHR47654:SF5">
    <property type="entry name" value="TRANSCRIPTION FACTOR DOMAIN-CONTAINING PROTEIN"/>
    <property type="match status" value="1"/>
</dbReference>
<dbReference type="AlphaFoldDB" id="A0AAN6RG16"/>
<organism evidence="3 4">
    <name type="scientific">Pseudopithomyces chartarum</name>
    <dbReference type="NCBI Taxonomy" id="1892770"/>
    <lineage>
        <taxon>Eukaryota</taxon>
        <taxon>Fungi</taxon>
        <taxon>Dikarya</taxon>
        <taxon>Ascomycota</taxon>
        <taxon>Pezizomycotina</taxon>
        <taxon>Dothideomycetes</taxon>
        <taxon>Pleosporomycetidae</taxon>
        <taxon>Pleosporales</taxon>
        <taxon>Massarineae</taxon>
        <taxon>Didymosphaeriaceae</taxon>
        <taxon>Pseudopithomyces</taxon>
    </lineage>
</organism>
<proteinExistence type="predicted"/>
<dbReference type="GO" id="GO:0003677">
    <property type="term" value="F:DNA binding"/>
    <property type="evidence" value="ECO:0007669"/>
    <property type="project" value="InterPro"/>
</dbReference>
<dbReference type="GO" id="GO:0008270">
    <property type="term" value="F:zinc ion binding"/>
    <property type="evidence" value="ECO:0007669"/>
    <property type="project" value="InterPro"/>
</dbReference>
<protein>
    <recommendedName>
        <fullName evidence="2">Xylanolytic transcriptional activator regulatory domain-containing protein</fullName>
    </recommendedName>
</protein>
<sequence length="535" mass="60603">MLNTECLDLIEENLHENDKSRATGFVGQSSDVQWLRSFLLLERVDCDVTFERGSREGIDIGFQVDPYELPAFDAVEQLLSVYMEKVHDAFPILPRRLFEAFYYLSEGQVARAWTIIGVALRFAMALGLHVRNDDRSASEAQREMLSCTWWSLYRLERQIGIMTGRPSMIVEQFCSVPPPAPYSERYVSEDARAVNSLWSSNASLNGSFTSHSHMSVGSCPTKNVGLEEVSTHFGVAYDNSGPCFRAAVQLYTITQSIITSLYTSGTRMRSPDEDQQDIVQLDQRLDDWLAKLPGEINFQTHPHDWVAPQAPFLRERTLLAFQFYSAKILLTRPCLGGFTALDQHNQATIRASFTQRMASTCVKTAQAIVNLLPDQPHPHFLYEYGPWWTMVHNLMQALAVLLLALHYSSDAPEDNTVLARYCRKIVRWLHSLNNALADRAYRVAVYCFEAIAKRLELPVSDELITENLFSMSYGKQNLETQAANNRIPPLDSSASYNYAGVADSSAFLAHGSSMVDRLYLHSWDEQVSDRYQNSI</sequence>
<accession>A0AAN6RG16</accession>
<dbReference type="CDD" id="cd12148">
    <property type="entry name" value="fungal_TF_MHR"/>
    <property type="match status" value="1"/>
</dbReference>
<dbReference type="PANTHER" id="PTHR47654">
    <property type="entry name" value="ZN(II)2CYS6 TRANSCRIPTION FACTOR (EUROFUNG)-RELATED"/>
    <property type="match status" value="1"/>
</dbReference>
<dbReference type="EMBL" id="WVTA01000009">
    <property type="protein sequence ID" value="KAK3207305.1"/>
    <property type="molecule type" value="Genomic_DNA"/>
</dbReference>
<dbReference type="Proteomes" id="UP001280581">
    <property type="component" value="Unassembled WGS sequence"/>
</dbReference>
<evidence type="ECO:0000256" key="1">
    <source>
        <dbReference type="ARBA" id="ARBA00023242"/>
    </source>
</evidence>
<dbReference type="Pfam" id="PF04082">
    <property type="entry name" value="Fungal_trans"/>
    <property type="match status" value="1"/>
</dbReference>
<gene>
    <name evidence="3" type="ORF">GRF29_103g548481</name>
</gene>
<dbReference type="GO" id="GO:0006351">
    <property type="term" value="P:DNA-templated transcription"/>
    <property type="evidence" value="ECO:0007669"/>
    <property type="project" value="InterPro"/>
</dbReference>
<reference evidence="3 4" key="1">
    <citation type="submission" date="2021-02" db="EMBL/GenBank/DDBJ databases">
        <title>Genome assembly of Pseudopithomyces chartarum.</title>
        <authorList>
            <person name="Jauregui R."/>
            <person name="Singh J."/>
            <person name="Voisey C."/>
        </authorList>
    </citation>
    <scope>NUCLEOTIDE SEQUENCE [LARGE SCALE GENOMIC DNA]</scope>
    <source>
        <strain evidence="3 4">AGR01</strain>
    </source>
</reference>
<dbReference type="InterPro" id="IPR053230">
    <property type="entry name" value="Trans_reg_galc"/>
</dbReference>